<dbReference type="Proteomes" id="UP000775213">
    <property type="component" value="Unassembled WGS sequence"/>
</dbReference>
<gene>
    <name evidence="1" type="ORF">IEQ34_010483</name>
</gene>
<reference evidence="1 2" key="1">
    <citation type="journal article" date="2021" name="Hortic Res">
        <title>Chromosome-scale assembly of the Dendrobium chrysotoxum genome enhances the understanding of orchid evolution.</title>
        <authorList>
            <person name="Zhang Y."/>
            <person name="Zhang G.Q."/>
            <person name="Zhang D."/>
            <person name="Liu X.D."/>
            <person name="Xu X.Y."/>
            <person name="Sun W.H."/>
            <person name="Yu X."/>
            <person name="Zhu X."/>
            <person name="Wang Z.W."/>
            <person name="Zhao X."/>
            <person name="Zhong W.Y."/>
            <person name="Chen H."/>
            <person name="Yin W.L."/>
            <person name="Huang T."/>
            <person name="Niu S.C."/>
            <person name="Liu Z.J."/>
        </authorList>
    </citation>
    <scope>NUCLEOTIDE SEQUENCE [LARGE SCALE GENOMIC DNA]</scope>
    <source>
        <strain evidence="1">Lindl</strain>
    </source>
</reference>
<dbReference type="AlphaFoldDB" id="A0AAV7GUR4"/>
<evidence type="ECO:0000313" key="1">
    <source>
        <dbReference type="EMBL" id="KAH0459820.1"/>
    </source>
</evidence>
<sequence length="127" mass="14278">MILPSAKSNRTNGIAKSNLTDGLNCMVDFVTLRIPFASFNIATPLFNVAMSFIEFRADPSSSTKWYELKVGPFKINKAVLESLRNKKLRIIPVLRIPSNGPYVNIYHCLCRNIITIYLGVFHGLSGW</sequence>
<organism evidence="1 2">
    <name type="scientific">Dendrobium chrysotoxum</name>
    <name type="common">Orchid</name>
    <dbReference type="NCBI Taxonomy" id="161865"/>
    <lineage>
        <taxon>Eukaryota</taxon>
        <taxon>Viridiplantae</taxon>
        <taxon>Streptophyta</taxon>
        <taxon>Embryophyta</taxon>
        <taxon>Tracheophyta</taxon>
        <taxon>Spermatophyta</taxon>
        <taxon>Magnoliopsida</taxon>
        <taxon>Liliopsida</taxon>
        <taxon>Asparagales</taxon>
        <taxon>Orchidaceae</taxon>
        <taxon>Epidendroideae</taxon>
        <taxon>Malaxideae</taxon>
        <taxon>Dendrobiinae</taxon>
        <taxon>Dendrobium</taxon>
    </lineage>
</organism>
<comment type="caution">
    <text evidence="1">The sequence shown here is derived from an EMBL/GenBank/DDBJ whole genome shotgun (WGS) entry which is preliminary data.</text>
</comment>
<name>A0AAV7GUR4_DENCH</name>
<accession>A0AAV7GUR4</accession>
<dbReference type="EMBL" id="JAGFBR010000010">
    <property type="protein sequence ID" value="KAH0459820.1"/>
    <property type="molecule type" value="Genomic_DNA"/>
</dbReference>
<protein>
    <recommendedName>
        <fullName evidence="3">SPOR domain-containing protein</fullName>
    </recommendedName>
</protein>
<evidence type="ECO:0000313" key="2">
    <source>
        <dbReference type="Proteomes" id="UP000775213"/>
    </source>
</evidence>
<keyword evidence="2" id="KW-1185">Reference proteome</keyword>
<evidence type="ECO:0008006" key="3">
    <source>
        <dbReference type="Google" id="ProtNLM"/>
    </source>
</evidence>
<proteinExistence type="predicted"/>